<comment type="caution">
    <text evidence="3">The sequence shown here is derived from an EMBL/GenBank/DDBJ whole genome shotgun (WGS) entry which is preliminary data.</text>
</comment>
<sequence length="152" mass="16616">MKILYICTHNRCRSILSEAVTNHKSQGTIIAKSAGSQPAGEVHPLSIRYLAEAGFPVTGLVSQSWDDHESFDPDVVITVCDSAAGETCPVWFGKAIKLHWGLEDPSKLKGTEQEVKAAFNNAIDVISERVDALRTVAELDRANWQSALRVLV</sequence>
<name>A0ABV7D8Q7_9PROT</name>
<reference evidence="4" key="1">
    <citation type="journal article" date="2019" name="Int. J. Syst. Evol. Microbiol.">
        <title>The Global Catalogue of Microorganisms (GCM) 10K type strain sequencing project: providing services to taxonomists for standard genome sequencing and annotation.</title>
        <authorList>
            <consortium name="The Broad Institute Genomics Platform"/>
            <consortium name="The Broad Institute Genome Sequencing Center for Infectious Disease"/>
            <person name="Wu L."/>
            <person name="Ma J."/>
        </authorList>
    </citation>
    <scope>NUCLEOTIDE SEQUENCE [LARGE SCALE GENOMIC DNA]</scope>
    <source>
        <strain evidence="4">KCTC 62164</strain>
    </source>
</reference>
<dbReference type="EMBL" id="JBHRSL010000010">
    <property type="protein sequence ID" value="MFC3052992.1"/>
    <property type="molecule type" value="Genomic_DNA"/>
</dbReference>
<dbReference type="RefSeq" id="WP_194213350.1">
    <property type="nucleotide sequence ID" value="NZ_CP061205.1"/>
</dbReference>
<keyword evidence="3" id="KW-0560">Oxidoreductase</keyword>
<dbReference type="InterPro" id="IPR023485">
    <property type="entry name" value="Ptyr_pPase"/>
</dbReference>
<dbReference type="InterPro" id="IPR036196">
    <property type="entry name" value="Ptyr_pPase_sf"/>
</dbReference>
<proteinExistence type="predicted"/>
<evidence type="ECO:0000256" key="1">
    <source>
        <dbReference type="ARBA" id="ARBA00022849"/>
    </source>
</evidence>
<dbReference type="CDD" id="cd16345">
    <property type="entry name" value="LMWP_ArsC"/>
    <property type="match status" value="1"/>
</dbReference>
<dbReference type="PANTHER" id="PTHR43428:SF1">
    <property type="entry name" value="ARSENATE REDUCTASE"/>
    <property type="match status" value="1"/>
</dbReference>
<dbReference type="Pfam" id="PF01451">
    <property type="entry name" value="LMWPc"/>
    <property type="match status" value="1"/>
</dbReference>
<dbReference type="Gene3D" id="3.40.50.2300">
    <property type="match status" value="1"/>
</dbReference>
<accession>A0ABV7D8Q7</accession>
<dbReference type="Proteomes" id="UP001595444">
    <property type="component" value="Unassembled WGS sequence"/>
</dbReference>
<feature type="domain" description="Phosphotyrosine protein phosphatase I" evidence="2">
    <location>
        <begin position="1"/>
        <end position="136"/>
    </location>
</feature>
<gene>
    <name evidence="3" type="ORF">ACFOKA_13840</name>
</gene>
<evidence type="ECO:0000313" key="3">
    <source>
        <dbReference type="EMBL" id="MFC3052992.1"/>
    </source>
</evidence>
<organism evidence="3 4">
    <name type="scientific">Kordiimonas pumila</name>
    <dbReference type="NCBI Taxonomy" id="2161677"/>
    <lineage>
        <taxon>Bacteria</taxon>
        <taxon>Pseudomonadati</taxon>
        <taxon>Pseudomonadota</taxon>
        <taxon>Alphaproteobacteria</taxon>
        <taxon>Kordiimonadales</taxon>
        <taxon>Kordiimonadaceae</taxon>
        <taxon>Kordiimonas</taxon>
    </lineage>
</organism>
<dbReference type="EC" id="1.20.4.4" evidence="3"/>
<keyword evidence="1" id="KW-0059">Arsenical resistance</keyword>
<keyword evidence="4" id="KW-1185">Reference proteome</keyword>
<protein>
    <submittedName>
        <fullName evidence="3">Arsenate reductase ArsC</fullName>
        <ecNumber evidence="3">1.20.4.4</ecNumber>
    </submittedName>
</protein>
<dbReference type="SMART" id="SM00226">
    <property type="entry name" value="LMWPc"/>
    <property type="match status" value="1"/>
</dbReference>
<dbReference type="GO" id="GO:0030612">
    <property type="term" value="F:arsenate reductase (thioredoxin) activity"/>
    <property type="evidence" value="ECO:0007669"/>
    <property type="project" value="UniProtKB-EC"/>
</dbReference>
<evidence type="ECO:0000259" key="2">
    <source>
        <dbReference type="SMART" id="SM00226"/>
    </source>
</evidence>
<evidence type="ECO:0000313" key="4">
    <source>
        <dbReference type="Proteomes" id="UP001595444"/>
    </source>
</evidence>
<dbReference type="PANTHER" id="PTHR43428">
    <property type="entry name" value="ARSENATE REDUCTASE"/>
    <property type="match status" value="1"/>
</dbReference>
<dbReference type="SUPFAM" id="SSF52788">
    <property type="entry name" value="Phosphotyrosine protein phosphatases I"/>
    <property type="match status" value="1"/>
</dbReference>